<dbReference type="InterPro" id="IPR023352">
    <property type="entry name" value="MAPEG-like_dom_sf"/>
</dbReference>
<dbReference type="GO" id="GO:0005783">
    <property type="term" value="C:endoplasmic reticulum"/>
    <property type="evidence" value="ECO:0007669"/>
    <property type="project" value="TreeGrafter"/>
</dbReference>
<keyword evidence="4 5" id="KW-0472">Membrane</keyword>
<evidence type="ECO:0000256" key="4">
    <source>
        <dbReference type="ARBA" id="ARBA00023136"/>
    </source>
</evidence>
<dbReference type="PANTHER" id="PTHR10250:SF26">
    <property type="entry name" value="GLUTATHIONE S-TRANSFERASE 3, MITOCHONDRIAL"/>
    <property type="match status" value="1"/>
</dbReference>
<evidence type="ECO:0008006" key="8">
    <source>
        <dbReference type="Google" id="ProtNLM"/>
    </source>
</evidence>
<dbReference type="GO" id="GO:0016020">
    <property type="term" value="C:membrane"/>
    <property type="evidence" value="ECO:0007669"/>
    <property type="project" value="UniProtKB-SubCell"/>
</dbReference>
<evidence type="ECO:0000313" key="7">
    <source>
        <dbReference type="Proteomes" id="UP000789595"/>
    </source>
</evidence>
<protein>
    <recommendedName>
        <fullName evidence="8">Glutathione transferase</fullName>
    </recommendedName>
</protein>
<dbReference type="Proteomes" id="UP000789595">
    <property type="component" value="Unassembled WGS sequence"/>
</dbReference>
<dbReference type="Gene3D" id="1.20.120.550">
    <property type="entry name" value="Membrane associated eicosanoid/glutathione metabolism-like domain"/>
    <property type="match status" value="1"/>
</dbReference>
<evidence type="ECO:0000256" key="5">
    <source>
        <dbReference type="SAM" id="Phobius"/>
    </source>
</evidence>
<sequence length="133" mass="14799">MAHHARTGVFFANQYLVVGVMQARKKYGIKYPNLYAPPGHKNEEAFNCAQRAHQNTVESMPLFLVKLVLVGLFYPLFAASCGGLWSVGRILYGYGYKTKGPDGRLIGSLISHLGDLPLQIAVFKLCYVAFTTW</sequence>
<organism evidence="6 7">
    <name type="scientific">Pelagomonas calceolata</name>
    <dbReference type="NCBI Taxonomy" id="35677"/>
    <lineage>
        <taxon>Eukaryota</taxon>
        <taxon>Sar</taxon>
        <taxon>Stramenopiles</taxon>
        <taxon>Ochrophyta</taxon>
        <taxon>Pelagophyceae</taxon>
        <taxon>Pelagomonadales</taxon>
        <taxon>Pelagomonadaceae</taxon>
        <taxon>Pelagomonas</taxon>
    </lineage>
</organism>
<name>A0A8J2X1M3_9STRA</name>
<dbReference type="GO" id="GO:0005635">
    <property type="term" value="C:nuclear envelope"/>
    <property type="evidence" value="ECO:0007669"/>
    <property type="project" value="TreeGrafter"/>
</dbReference>
<dbReference type="OrthoDB" id="410651at2759"/>
<keyword evidence="3 5" id="KW-1133">Transmembrane helix</keyword>
<reference evidence="6" key="1">
    <citation type="submission" date="2021-11" db="EMBL/GenBank/DDBJ databases">
        <authorList>
            <consortium name="Genoscope - CEA"/>
            <person name="William W."/>
        </authorList>
    </citation>
    <scope>NUCLEOTIDE SEQUENCE</scope>
</reference>
<evidence type="ECO:0000256" key="3">
    <source>
        <dbReference type="ARBA" id="ARBA00022989"/>
    </source>
</evidence>
<evidence type="ECO:0000313" key="6">
    <source>
        <dbReference type="EMBL" id="CAH0370556.1"/>
    </source>
</evidence>
<feature type="transmembrane region" description="Helical" evidence="5">
    <location>
        <begin position="63"/>
        <end position="87"/>
    </location>
</feature>
<dbReference type="EMBL" id="CAKKNE010000003">
    <property type="protein sequence ID" value="CAH0370556.1"/>
    <property type="molecule type" value="Genomic_DNA"/>
</dbReference>
<keyword evidence="7" id="KW-1185">Reference proteome</keyword>
<proteinExistence type="predicted"/>
<dbReference type="GO" id="GO:0004602">
    <property type="term" value="F:glutathione peroxidase activity"/>
    <property type="evidence" value="ECO:0007669"/>
    <property type="project" value="TreeGrafter"/>
</dbReference>
<keyword evidence="2 5" id="KW-0812">Transmembrane</keyword>
<evidence type="ECO:0000256" key="1">
    <source>
        <dbReference type="ARBA" id="ARBA00004141"/>
    </source>
</evidence>
<evidence type="ECO:0000256" key="2">
    <source>
        <dbReference type="ARBA" id="ARBA00022692"/>
    </source>
</evidence>
<dbReference type="Pfam" id="PF01124">
    <property type="entry name" value="MAPEG"/>
    <property type="match status" value="1"/>
</dbReference>
<dbReference type="PANTHER" id="PTHR10250">
    <property type="entry name" value="MICROSOMAL GLUTATHIONE S-TRANSFERASE"/>
    <property type="match status" value="1"/>
</dbReference>
<accession>A0A8J2X1M3</accession>
<dbReference type="InterPro" id="IPR001129">
    <property type="entry name" value="Membr-assoc_MAPEG"/>
</dbReference>
<gene>
    <name evidence="6" type="ORF">PECAL_3P04520</name>
</gene>
<dbReference type="SUPFAM" id="SSF161084">
    <property type="entry name" value="MAPEG domain-like"/>
    <property type="match status" value="1"/>
</dbReference>
<comment type="subcellular location">
    <subcellularLocation>
        <location evidence="1">Membrane</location>
        <topology evidence="1">Multi-pass membrane protein</topology>
    </subcellularLocation>
</comment>
<dbReference type="InterPro" id="IPR050997">
    <property type="entry name" value="MAPEG"/>
</dbReference>
<dbReference type="AlphaFoldDB" id="A0A8J2X1M3"/>
<dbReference type="GO" id="GO:0004364">
    <property type="term" value="F:glutathione transferase activity"/>
    <property type="evidence" value="ECO:0007669"/>
    <property type="project" value="TreeGrafter"/>
</dbReference>
<dbReference type="GO" id="GO:0006691">
    <property type="term" value="P:leukotriene metabolic process"/>
    <property type="evidence" value="ECO:0007669"/>
    <property type="project" value="UniProtKB-ARBA"/>
</dbReference>
<comment type="caution">
    <text evidence="6">The sequence shown here is derived from an EMBL/GenBank/DDBJ whole genome shotgun (WGS) entry which is preliminary data.</text>
</comment>